<dbReference type="Pfam" id="PF01048">
    <property type="entry name" value="PNP_UDP_1"/>
    <property type="match status" value="1"/>
</dbReference>
<dbReference type="AlphaFoldDB" id="A0A5B8XPC3"/>
<organism evidence="4 5">
    <name type="scientific">Microvenator marinus</name>
    <dbReference type="NCBI Taxonomy" id="2600177"/>
    <lineage>
        <taxon>Bacteria</taxon>
        <taxon>Deltaproteobacteria</taxon>
        <taxon>Bradymonadales</taxon>
        <taxon>Microvenatoraceae</taxon>
        <taxon>Microvenator</taxon>
    </lineage>
</organism>
<dbReference type="GO" id="GO:0009116">
    <property type="term" value="P:nucleoside metabolic process"/>
    <property type="evidence" value="ECO:0007669"/>
    <property type="project" value="InterPro"/>
</dbReference>
<dbReference type="Proteomes" id="UP000321595">
    <property type="component" value="Chromosome"/>
</dbReference>
<protein>
    <submittedName>
        <fullName evidence="4">MTAP family purine nucleoside phosphorylase</fullName>
    </submittedName>
</protein>
<reference evidence="4 5" key="1">
    <citation type="submission" date="2019-08" db="EMBL/GenBank/DDBJ databases">
        <authorList>
            <person name="Liang Q."/>
        </authorList>
    </citation>
    <scope>NUCLEOTIDE SEQUENCE [LARGE SCALE GENOMIC DNA]</scope>
    <source>
        <strain evidence="4 5">V1718</strain>
    </source>
</reference>
<dbReference type="KEGG" id="bbae:FRD01_09055"/>
<accession>A0A5B8XPC3</accession>
<dbReference type="Gene3D" id="3.40.50.1580">
    <property type="entry name" value="Nucleoside phosphorylase domain"/>
    <property type="match status" value="1"/>
</dbReference>
<dbReference type="PANTHER" id="PTHR42679:SF2">
    <property type="entry name" value="S-METHYL-5'-THIOADENOSINE PHOSPHORYLASE"/>
    <property type="match status" value="1"/>
</dbReference>
<sequence>MQDVQKSVGVILGSAFYEGLEGELIPINVQTSFGNVLLFQRERVSGPPAYVLFRHGVPHSTLPHQINYRANAAALAQLGVGALLVTSSVGVLDSKIPINTPLVIDDLLMPENRLPDGSACTMFVEPGQGGHLVLEEGIVSHELSGFCASLINEKTGHEAHRVVFGYVGGPRTKTPAENRMWALWGAQVNSMSVGPELVLANELQIPCAGLVVGHKYSHPDIPNPDSEGVEASLVAARQVFKDIVFEFMDNAYPVQYKNSIYTF</sequence>
<dbReference type="OrthoDB" id="1523230at2"/>
<evidence type="ECO:0000259" key="3">
    <source>
        <dbReference type="Pfam" id="PF01048"/>
    </source>
</evidence>
<dbReference type="GO" id="GO:0019509">
    <property type="term" value="P:L-methionine salvage from methylthioadenosine"/>
    <property type="evidence" value="ECO:0007669"/>
    <property type="project" value="TreeGrafter"/>
</dbReference>
<name>A0A5B8XPC3_9DELT</name>
<keyword evidence="2" id="KW-0808">Transferase</keyword>
<dbReference type="PANTHER" id="PTHR42679">
    <property type="entry name" value="S-METHYL-5'-THIOADENOSINE PHOSPHORYLASE"/>
    <property type="match status" value="1"/>
</dbReference>
<keyword evidence="1" id="KW-0328">Glycosyltransferase</keyword>
<evidence type="ECO:0000313" key="5">
    <source>
        <dbReference type="Proteomes" id="UP000321595"/>
    </source>
</evidence>
<dbReference type="GO" id="GO:0017061">
    <property type="term" value="F:S-methyl-5-thioadenosine phosphorylase activity"/>
    <property type="evidence" value="ECO:0007669"/>
    <property type="project" value="InterPro"/>
</dbReference>
<dbReference type="InterPro" id="IPR000845">
    <property type="entry name" value="Nucleoside_phosphorylase_d"/>
</dbReference>
<dbReference type="GO" id="GO:0005829">
    <property type="term" value="C:cytosol"/>
    <property type="evidence" value="ECO:0007669"/>
    <property type="project" value="TreeGrafter"/>
</dbReference>
<proteinExistence type="predicted"/>
<evidence type="ECO:0000256" key="2">
    <source>
        <dbReference type="ARBA" id="ARBA00022679"/>
    </source>
</evidence>
<evidence type="ECO:0000313" key="4">
    <source>
        <dbReference type="EMBL" id="QED27384.1"/>
    </source>
</evidence>
<feature type="domain" description="Nucleoside phosphorylase" evidence="3">
    <location>
        <begin position="9"/>
        <end position="245"/>
    </location>
</feature>
<dbReference type="InterPro" id="IPR035994">
    <property type="entry name" value="Nucleoside_phosphorylase_sf"/>
</dbReference>
<dbReference type="SUPFAM" id="SSF53167">
    <property type="entry name" value="Purine and uridine phosphorylases"/>
    <property type="match status" value="1"/>
</dbReference>
<dbReference type="RefSeq" id="WP_146959069.1">
    <property type="nucleotide sequence ID" value="NZ_CP042467.1"/>
</dbReference>
<dbReference type="InterPro" id="IPR010044">
    <property type="entry name" value="MTAP"/>
</dbReference>
<keyword evidence="5" id="KW-1185">Reference proteome</keyword>
<gene>
    <name evidence="4" type="ORF">FRD01_09055</name>
</gene>
<evidence type="ECO:0000256" key="1">
    <source>
        <dbReference type="ARBA" id="ARBA00022676"/>
    </source>
</evidence>
<dbReference type="EMBL" id="CP042467">
    <property type="protein sequence ID" value="QED27384.1"/>
    <property type="molecule type" value="Genomic_DNA"/>
</dbReference>